<dbReference type="AlphaFoldDB" id="A0A6G4NC44"/>
<feature type="compositionally biased region" description="Polar residues" evidence="6">
    <location>
        <begin position="145"/>
        <end position="177"/>
    </location>
</feature>
<evidence type="ECO:0000256" key="2">
    <source>
        <dbReference type="ARBA" id="ARBA00022525"/>
    </source>
</evidence>
<keyword evidence="2" id="KW-0964">Secreted</keyword>
<keyword evidence="4" id="KW-0572">Peptidoglycan-anchor</keyword>
<accession>A0A6G4NC44</accession>
<feature type="region of interest" description="Disordered" evidence="6">
    <location>
        <begin position="284"/>
        <end position="316"/>
    </location>
</feature>
<evidence type="ECO:0000256" key="3">
    <source>
        <dbReference type="ARBA" id="ARBA00022729"/>
    </source>
</evidence>
<feature type="region of interest" description="Disordered" evidence="6">
    <location>
        <begin position="131"/>
        <end position="256"/>
    </location>
</feature>
<keyword evidence="3" id="KW-0732">Signal</keyword>
<dbReference type="PANTHER" id="PTHR23159:SF31">
    <property type="entry name" value="CENTROSOME-ASSOCIATED PROTEIN CEP250 ISOFORM X1"/>
    <property type="match status" value="1"/>
</dbReference>
<evidence type="ECO:0000256" key="6">
    <source>
        <dbReference type="SAM" id="MobiDB-lite"/>
    </source>
</evidence>
<sequence length="1014" mass="110230">MEKKEAIKALASVSTVIAATALTPVANANQQEVPKMEVDTSSSKVTIQDLKEAENKQSVAVQAVNAQQDVVKKAITEEEIAEKNEATAKETLDEARIIKDKATPAEIDKTKQSISETESAIENQDVQLQNAQAETAKAQDKVNKQTEIVNSDQTEITTQETNVANAKTNVETAQKNLDGTGAKEIISERDNAQTDLATKKVAEANAKSKLEEAQKADADKKAKLEKAEKDEKLQAKAVEDTSKTLSDAKAKAKQTKEQLNNANIAVTNAQAALDGTGAKEIISERDDAQTDLATKKDAEAEAERKLKEAQKTDADKKDKIQALTETLTAQQNVASRTSTELTAAIAVAADAKSKKEEADKAVKRLEDKLTSLENLSTIEIPEEVASAYRSFYEDKSEANKDKLFDAVQTWWDNRDYSKENNYPVDDTVINDLSNLTKEQIANLSLYQAGLIQQVRKTIWGDSEVLVTEDVVTAMKNITTAYSNMSNPDGDHLFSALTNDGTDTTHWKAENLGYIKAKPTTMTALYKGIYKSIINTFGSDYNQNYAHVITTVGGKPDYKNGKVAPNYIGAATSVTPEGLGLMHEIHFNHTSSDTDKILSNPFDSSVVKTQLADAKAVQTSADNANKKAQNRLTTASVANKAAQDAVSNTTKTLNALKAIADLTPDAKAKLDEATEARKNAESRFSNAQKAVDNLNADVATKTKALDNAKVAQEKANNANKVANEELNSAQAKNKLANEVLSETRNKIASLKVTADLTPDAKVKLAKATSARELAELRLINAQTAVNNLSSDVATKTKALADAKATLQNEEAKLEELKAQKAKDEKELASLQETVNALKANEVKIKDEIKSLQTKLQETKDYLSKLENADSNLEKAKVAYKLAVEKHKEAKSILDKETEKLKRLFINKRDAVAQYEAVKEAYTQAQVKAQYEAIVQKGGTPVAILDENGQIVGYNSSFSRNVRTAVRTITDNVVSRHGVPIYQASLPETGEGETAVYTLSGITFLALAGVMRKKKL</sequence>
<proteinExistence type="predicted"/>
<dbReference type="InterPro" id="IPR027607">
    <property type="entry name" value="Surf_Exclu_SEC10/PgrA"/>
</dbReference>
<evidence type="ECO:0000313" key="8">
    <source>
        <dbReference type="EMBL" id="NGG28169.1"/>
    </source>
</evidence>
<dbReference type="NCBIfam" id="TIGR04320">
    <property type="entry name" value="Surf_Exclu_PgrA"/>
    <property type="match status" value="1"/>
</dbReference>
<gene>
    <name evidence="8" type="ORF">G5S97_06400</name>
</gene>
<dbReference type="InterPro" id="IPR019931">
    <property type="entry name" value="LPXTG_anchor"/>
</dbReference>
<dbReference type="NCBIfam" id="TIGR01167">
    <property type="entry name" value="LPXTG_anchor"/>
    <property type="match status" value="1"/>
</dbReference>
<organism evidence="8">
    <name type="scientific">Streptococcus salivarius</name>
    <dbReference type="NCBI Taxonomy" id="1304"/>
    <lineage>
        <taxon>Bacteria</taxon>
        <taxon>Bacillati</taxon>
        <taxon>Bacillota</taxon>
        <taxon>Bacilli</taxon>
        <taxon>Lactobacillales</taxon>
        <taxon>Streptococcaceae</taxon>
        <taxon>Streptococcus</taxon>
    </lineage>
</organism>
<dbReference type="RefSeq" id="WP_164332261.1">
    <property type="nucleotide sequence ID" value="NZ_JAAJBE010000011.1"/>
</dbReference>
<name>A0A6G4NC44_STRSL</name>
<evidence type="ECO:0000256" key="4">
    <source>
        <dbReference type="ARBA" id="ARBA00023088"/>
    </source>
</evidence>
<protein>
    <submittedName>
        <fullName evidence="8">SEC10/PgrA surface exclusion domain-containing protein</fullName>
    </submittedName>
</protein>
<feature type="coiled-coil region" evidence="5">
    <location>
        <begin position="791"/>
        <end position="884"/>
    </location>
</feature>
<dbReference type="EMBL" id="JAAJBE010000011">
    <property type="protein sequence ID" value="NGG28169.1"/>
    <property type="molecule type" value="Genomic_DNA"/>
</dbReference>
<dbReference type="Pfam" id="PF00746">
    <property type="entry name" value="Gram_pos_anchor"/>
    <property type="match status" value="1"/>
</dbReference>
<comment type="caution">
    <text evidence="8">The sequence shown here is derived from an EMBL/GenBank/DDBJ whole genome shotgun (WGS) entry which is preliminary data.</text>
</comment>
<evidence type="ECO:0000259" key="7">
    <source>
        <dbReference type="PROSITE" id="PS50847"/>
    </source>
</evidence>
<dbReference type="PANTHER" id="PTHR23159">
    <property type="entry name" value="CENTROSOMAL PROTEIN 2"/>
    <property type="match status" value="1"/>
</dbReference>
<evidence type="ECO:0000256" key="1">
    <source>
        <dbReference type="ARBA" id="ARBA00022512"/>
    </source>
</evidence>
<keyword evidence="5" id="KW-0175">Coiled coil</keyword>
<feature type="compositionally biased region" description="Basic and acidic residues" evidence="6">
    <location>
        <begin position="185"/>
        <end position="256"/>
    </location>
</feature>
<evidence type="ECO:0000256" key="5">
    <source>
        <dbReference type="SAM" id="Coils"/>
    </source>
</evidence>
<dbReference type="Gene3D" id="1.10.287.1490">
    <property type="match status" value="1"/>
</dbReference>
<keyword evidence="1" id="KW-0134">Cell wall</keyword>
<feature type="coiled-coil region" evidence="5">
    <location>
        <begin position="662"/>
        <end position="745"/>
    </location>
</feature>
<dbReference type="PROSITE" id="PS50847">
    <property type="entry name" value="GRAM_POS_ANCHORING"/>
    <property type="match status" value="1"/>
</dbReference>
<feature type="domain" description="Gram-positive cocci surface proteins LPxTG" evidence="7">
    <location>
        <begin position="984"/>
        <end position="1014"/>
    </location>
</feature>
<reference evidence="8" key="1">
    <citation type="submission" date="2020-02" db="EMBL/GenBank/DDBJ databases">
        <title>Antibiotic resistance/susceptibility profiles of lactic acid-producing cocci isolated from the human vagina, and analysis of the genetic basis of atypical resistances.</title>
        <authorList>
            <person name="Sirichoat A."/>
            <person name="Florez A.B."/>
            <person name="Vazquez L."/>
            <person name="Buppasiri P."/>
            <person name="Panya M."/>
            <person name="Lulitanond V."/>
            <person name="Mayo B."/>
        </authorList>
    </citation>
    <scope>NUCLEOTIDE SEQUENCE</scope>
    <source>
        <strain evidence="8">VA08-2AN</strain>
    </source>
</reference>